<dbReference type="GO" id="GO:0000373">
    <property type="term" value="P:Group II intron splicing"/>
    <property type="evidence" value="ECO:0007669"/>
    <property type="project" value="TreeGrafter"/>
</dbReference>
<geneLocation type="mitochondrion" evidence="3"/>
<dbReference type="SUPFAM" id="SSF55608">
    <property type="entry name" value="Homing endonucleases"/>
    <property type="match status" value="1"/>
</dbReference>
<evidence type="ECO:0000256" key="1">
    <source>
        <dbReference type="ARBA" id="ARBA00002670"/>
    </source>
</evidence>
<dbReference type="GO" id="GO:0004519">
    <property type="term" value="F:endonuclease activity"/>
    <property type="evidence" value="ECO:0007669"/>
    <property type="project" value="UniProtKB-KW"/>
</dbReference>
<dbReference type="InterPro" id="IPR004860">
    <property type="entry name" value="LAGLIDADG_dom"/>
</dbReference>
<dbReference type="GeneID" id="38332394"/>
<gene>
    <name evidence="3" type="primary">orf195</name>
</gene>
<dbReference type="InterPro" id="IPR027434">
    <property type="entry name" value="Homing_endonucl"/>
</dbReference>
<comment type="function">
    <text evidence="1">Mitochondrial DNA endonuclease involved in intron homing.</text>
</comment>
<dbReference type="EMBL" id="MH732752">
    <property type="protein sequence ID" value="AXY96244.1"/>
    <property type="molecule type" value="Genomic_DNA"/>
</dbReference>
<dbReference type="Gene3D" id="3.10.28.10">
    <property type="entry name" value="Homing endonucleases"/>
    <property type="match status" value="2"/>
</dbReference>
<protein>
    <submittedName>
        <fullName evidence="3">LAGLIDADG endonuclease</fullName>
    </submittedName>
</protein>
<dbReference type="GO" id="GO:0045292">
    <property type="term" value="P:mRNA cis splicing, via spliceosome"/>
    <property type="evidence" value="ECO:0007669"/>
    <property type="project" value="TreeGrafter"/>
</dbReference>
<dbReference type="Pfam" id="PF03161">
    <property type="entry name" value="LAGLIDADG_2"/>
    <property type="match status" value="1"/>
</dbReference>
<dbReference type="InterPro" id="IPR052500">
    <property type="entry name" value="Chloro/Mito_RNA_Process"/>
</dbReference>
<evidence type="ECO:0000313" key="3">
    <source>
        <dbReference type="EMBL" id="AXY96244.1"/>
    </source>
</evidence>
<proteinExistence type="predicted"/>
<keyword evidence="3" id="KW-0378">Hydrolase</keyword>
<dbReference type="PANTHER" id="PTHR47539">
    <property type="entry name" value="PENTATRICOPEPTIDE REPEAT-CONTAINING PROTEIN OTP51, CHLOROPLASTIC"/>
    <property type="match status" value="1"/>
</dbReference>
<sequence length="195" mass="21889">MTGSLYAGVKGSKYGKPRKVSLVKAMVQLTQLQIDVLVGTMLGDATMERVKINHSPRLRFEQTFPMHAAYLTRLYVIFMGLVGKHPSVVTRKPDPRTGSIYSTLRLITLSFPCFTHYFDLFYVAGKKVVPSNFVSLLTPRALAYWIMDDGGKGSYGEMILHTRSFTQADVNLIQDALTINFGLRTRLIEKHPDNG</sequence>
<dbReference type="RefSeq" id="YP_009531545.1">
    <property type="nucleotide sequence ID" value="NC_039747.1"/>
</dbReference>
<organism evidence="3">
    <name type="scientific">Hannaella oryzae</name>
    <dbReference type="NCBI Taxonomy" id="4979"/>
    <lineage>
        <taxon>Eukaryota</taxon>
        <taxon>Fungi</taxon>
        <taxon>Dikarya</taxon>
        <taxon>Basidiomycota</taxon>
        <taxon>Agaricomycotina</taxon>
        <taxon>Tremellomycetes</taxon>
        <taxon>Tremellales</taxon>
        <taxon>Bulleribasidiaceae</taxon>
        <taxon>Hannaella</taxon>
    </lineage>
</organism>
<reference evidence="3" key="1">
    <citation type="submission" date="2018-08" db="EMBL/GenBank/DDBJ databases">
        <title>Characterization and comparative mitogenomic analysis of Basidiomycete yeast Hannaella oryzae and phylogenetic analysis of the Basidiomycota.</title>
        <authorList>
            <person name="Li Q."/>
            <person name="Jin X."/>
            <person name="Xiong C."/>
            <person name="Li P."/>
            <person name="Chen Z."/>
            <person name="Huang W."/>
        </authorList>
    </citation>
    <scope>NUCLEOTIDE SEQUENCE</scope>
</reference>
<dbReference type="PANTHER" id="PTHR47539:SF1">
    <property type="entry name" value="PENTATRICOPEPTIDE REPEAT-CONTAINING PROTEIN OTP51, CHLOROPLASTIC"/>
    <property type="match status" value="1"/>
</dbReference>
<keyword evidence="3" id="KW-0496">Mitochondrion</keyword>
<feature type="domain" description="Homing endonuclease LAGLIDADG" evidence="2">
    <location>
        <begin position="35"/>
        <end position="191"/>
    </location>
</feature>
<keyword evidence="3" id="KW-0255">Endonuclease</keyword>
<name>A0A385JF08_9TREE</name>
<evidence type="ECO:0000259" key="2">
    <source>
        <dbReference type="Pfam" id="PF03161"/>
    </source>
</evidence>
<keyword evidence="3" id="KW-0540">Nuclease</keyword>
<dbReference type="AlphaFoldDB" id="A0A385JF08"/>
<accession>A0A385JF08</accession>